<dbReference type="InterPro" id="IPR005170">
    <property type="entry name" value="Transptr-assoc_dom"/>
</dbReference>
<comment type="caution">
    <text evidence="15">The sequence shown here is derived from an EMBL/GenBank/DDBJ whole genome shotgun (WGS) entry which is preliminary data.</text>
</comment>
<dbReference type="CDD" id="cd04590">
    <property type="entry name" value="CBS_pair_CorC_HlyC_assoc"/>
    <property type="match status" value="1"/>
</dbReference>
<accession>A0ABT8YXX6</accession>
<keyword evidence="7 9" id="KW-0129">CBS domain</keyword>
<dbReference type="SUPFAM" id="SSF56176">
    <property type="entry name" value="FAD-binding/transporter-associated domain-like"/>
    <property type="match status" value="1"/>
</dbReference>
<evidence type="ECO:0000256" key="11">
    <source>
        <dbReference type="SAM" id="MobiDB-lite"/>
    </source>
</evidence>
<dbReference type="PANTHER" id="PTHR22777:SF32">
    <property type="entry name" value="UPF0053 INNER MEMBRANE PROTEIN YFJD"/>
    <property type="match status" value="1"/>
</dbReference>
<keyword evidence="5" id="KW-0677">Repeat</keyword>
<dbReference type="SUPFAM" id="SSF54631">
    <property type="entry name" value="CBS-domain pair"/>
    <property type="match status" value="1"/>
</dbReference>
<reference evidence="15" key="1">
    <citation type="submission" date="2023-07" db="EMBL/GenBank/DDBJ databases">
        <title>Mucosal microbiota of week-old chicken and adult hens.</title>
        <authorList>
            <person name="Volf J."/>
            <person name="Karasova D."/>
            <person name="Crhanova M."/>
            <person name="Faldynova M."/>
            <person name="Prikrylova H."/>
            <person name="Zeman M."/>
            <person name="Babak V."/>
            <person name="Rajova J."/>
            <person name="Rychlik I."/>
        </authorList>
    </citation>
    <scope>NUCLEOTIDE SEQUENCE</scope>
    <source>
        <strain evidence="15">ET902</strain>
    </source>
</reference>
<comment type="similarity">
    <text evidence="2">Belongs to the UPF0053 family.</text>
</comment>
<dbReference type="InterPro" id="IPR002550">
    <property type="entry name" value="CNNM"/>
</dbReference>
<keyword evidence="16" id="KW-1185">Reference proteome</keyword>
<evidence type="ECO:0000256" key="2">
    <source>
        <dbReference type="ARBA" id="ARBA00006337"/>
    </source>
</evidence>
<dbReference type="InterPro" id="IPR044751">
    <property type="entry name" value="Ion_transp-like_CBS"/>
</dbReference>
<gene>
    <name evidence="15" type="ORF">Q5M86_08000</name>
</gene>
<keyword evidence="6 10" id="KW-1133">Transmembrane helix</keyword>
<keyword evidence="4 10" id="KW-0812">Transmembrane</keyword>
<evidence type="ECO:0000256" key="7">
    <source>
        <dbReference type="ARBA" id="ARBA00023122"/>
    </source>
</evidence>
<dbReference type="Gene3D" id="3.10.580.10">
    <property type="entry name" value="CBS-domain"/>
    <property type="match status" value="1"/>
</dbReference>
<protein>
    <submittedName>
        <fullName evidence="15">Hemolysin family protein</fullName>
    </submittedName>
</protein>
<dbReference type="InterPro" id="IPR036318">
    <property type="entry name" value="FAD-bd_PCMH-like_sf"/>
</dbReference>
<evidence type="ECO:0000259" key="13">
    <source>
        <dbReference type="PROSITE" id="PS51371"/>
    </source>
</evidence>
<feature type="domain" description="CNNM transmembrane" evidence="14">
    <location>
        <begin position="3"/>
        <end position="201"/>
    </location>
</feature>
<dbReference type="InterPro" id="IPR000644">
    <property type="entry name" value="CBS_dom"/>
</dbReference>
<evidence type="ECO:0000256" key="12">
    <source>
        <dbReference type="SAM" id="Phobius"/>
    </source>
</evidence>
<proteinExistence type="inferred from homology"/>
<feature type="compositionally biased region" description="Polar residues" evidence="11">
    <location>
        <begin position="437"/>
        <end position="447"/>
    </location>
</feature>
<dbReference type="PROSITE" id="PS51371">
    <property type="entry name" value="CBS"/>
    <property type="match status" value="2"/>
</dbReference>
<dbReference type="InterPro" id="IPR046342">
    <property type="entry name" value="CBS_dom_sf"/>
</dbReference>
<evidence type="ECO:0000259" key="14">
    <source>
        <dbReference type="PROSITE" id="PS51846"/>
    </source>
</evidence>
<evidence type="ECO:0000313" key="15">
    <source>
        <dbReference type="EMBL" id="MDO7020714.1"/>
    </source>
</evidence>
<evidence type="ECO:0000256" key="3">
    <source>
        <dbReference type="ARBA" id="ARBA00022475"/>
    </source>
</evidence>
<dbReference type="Pfam" id="PF01595">
    <property type="entry name" value="CNNM"/>
    <property type="match status" value="1"/>
</dbReference>
<evidence type="ECO:0000313" key="16">
    <source>
        <dbReference type="Proteomes" id="UP001175147"/>
    </source>
</evidence>
<dbReference type="SMART" id="SM01091">
    <property type="entry name" value="CorC_HlyC"/>
    <property type="match status" value="1"/>
</dbReference>
<feature type="transmembrane region" description="Helical" evidence="12">
    <location>
        <begin position="63"/>
        <end position="86"/>
    </location>
</feature>
<evidence type="ECO:0000256" key="6">
    <source>
        <dbReference type="ARBA" id="ARBA00022989"/>
    </source>
</evidence>
<evidence type="ECO:0000256" key="9">
    <source>
        <dbReference type="PROSITE-ProRule" id="PRU00703"/>
    </source>
</evidence>
<feature type="transmembrane region" description="Helical" evidence="12">
    <location>
        <begin position="131"/>
        <end position="153"/>
    </location>
</feature>
<dbReference type="PROSITE" id="PS51846">
    <property type="entry name" value="CNNM"/>
    <property type="match status" value="1"/>
</dbReference>
<dbReference type="Proteomes" id="UP001175147">
    <property type="component" value="Unassembled WGS sequence"/>
</dbReference>
<feature type="region of interest" description="Disordered" evidence="11">
    <location>
        <begin position="437"/>
        <end position="456"/>
    </location>
</feature>
<dbReference type="Pfam" id="PF00571">
    <property type="entry name" value="CBS"/>
    <property type="match status" value="2"/>
</dbReference>
<name>A0ABT8YXX6_9SPIR</name>
<dbReference type="Pfam" id="PF03471">
    <property type="entry name" value="CorC_HlyC"/>
    <property type="match status" value="1"/>
</dbReference>
<dbReference type="Gene3D" id="3.30.465.10">
    <property type="match status" value="1"/>
</dbReference>
<evidence type="ECO:0000256" key="8">
    <source>
        <dbReference type="ARBA" id="ARBA00023136"/>
    </source>
</evidence>
<organism evidence="15 16">
    <name type="scientific">Brachyspira innocens</name>
    <dbReference type="NCBI Taxonomy" id="13264"/>
    <lineage>
        <taxon>Bacteria</taxon>
        <taxon>Pseudomonadati</taxon>
        <taxon>Spirochaetota</taxon>
        <taxon>Spirochaetia</taxon>
        <taxon>Brachyspirales</taxon>
        <taxon>Brachyspiraceae</taxon>
        <taxon>Brachyspira</taxon>
    </lineage>
</organism>
<evidence type="ECO:0000256" key="4">
    <source>
        <dbReference type="ARBA" id="ARBA00022692"/>
    </source>
</evidence>
<dbReference type="InterPro" id="IPR016169">
    <property type="entry name" value="FAD-bd_PCMH_sub2"/>
</dbReference>
<feature type="transmembrane region" description="Helical" evidence="12">
    <location>
        <begin position="6"/>
        <end position="24"/>
    </location>
</feature>
<keyword evidence="8 10" id="KW-0472">Membrane</keyword>
<evidence type="ECO:0000256" key="5">
    <source>
        <dbReference type="ARBA" id="ARBA00022737"/>
    </source>
</evidence>
<feature type="domain" description="CBS" evidence="13">
    <location>
        <begin position="220"/>
        <end position="281"/>
    </location>
</feature>
<dbReference type="RefSeq" id="WP_304385855.1">
    <property type="nucleotide sequence ID" value="NZ_JAUPBL010000086.1"/>
</dbReference>
<dbReference type="EMBL" id="JAUPBM010000094">
    <property type="protein sequence ID" value="MDO7020714.1"/>
    <property type="molecule type" value="Genomic_DNA"/>
</dbReference>
<dbReference type="PANTHER" id="PTHR22777">
    <property type="entry name" value="HEMOLYSIN-RELATED"/>
    <property type="match status" value="1"/>
</dbReference>
<evidence type="ECO:0000256" key="10">
    <source>
        <dbReference type="PROSITE-ProRule" id="PRU01193"/>
    </source>
</evidence>
<evidence type="ECO:0000256" key="1">
    <source>
        <dbReference type="ARBA" id="ARBA00004651"/>
    </source>
</evidence>
<feature type="transmembrane region" description="Helical" evidence="12">
    <location>
        <begin position="98"/>
        <end position="119"/>
    </location>
</feature>
<keyword evidence="3" id="KW-1003">Cell membrane</keyword>
<sequence length="463" mass="53369">MEMILVYLFEILTIIILIMLSALFSGSETAYTSIDDVTLMRLVREKKIKEEDKKYWGKSSSMIPTLLVGNNIVNITASSIITVFAIRLAEALPHISTNLMVTISTATITVLIIIFGEILPKVLMRVNAEKMMPYLLYFMKFCHFIFKPITFLMDKITTFIMNYFVPKKLRNTEKRSALSSMDDITTIIHLGHKEGIIKEYTHELLTGVIDFRNKTVEEIMTPRVDMVCIEAETDVDEIIRLTVETGLSRFPVYEETVDHIIGIFHTRALFKEYVKGSSKKSKLKKKAIDYIMLPYFVPETKTISSLFTDMQKKKLQMVITIDEYGGTAGLVTMEDIIEEIMGDIEDESDKKEADVIRFKGKRIIINGNASIEDVNKTLKLELEHEEYQTIAGYVLDMLDHIPETNERFILKGYRGRIMKVEDRRIVEIEFTPLKYTRSSDTNENNETQDVHDIEKNDLEIVNE</sequence>
<feature type="domain" description="CBS" evidence="13">
    <location>
        <begin position="290"/>
        <end position="347"/>
    </location>
</feature>
<comment type="subcellular location">
    <subcellularLocation>
        <location evidence="1">Cell membrane</location>
        <topology evidence="1">Multi-pass membrane protein</topology>
    </subcellularLocation>
</comment>